<organism evidence="2 3">
    <name type="scientific">Mammaliicoccus sciuri</name>
    <name type="common">Staphylococcus sciuri</name>
    <dbReference type="NCBI Taxonomy" id="1296"/>
    <lineage>
        <taxon>Bacteria</taxon>
        <taxon>Bacillati</taxon>
        <taxon>Bacillota</taxon>
        <taxon>Bacilli</taxon>
        <taxon>Bacillales</taxon>
        <taxon>Staphylococcaceae</taxon>
        <taxon>Mammaliicoccus</taxon>
    </lineage>
</organism>
<dbReference type="RefSeq" id="WP_185160451.1">
    <property type="nucleotide sequence ID" value="NZ_CP048732.1"/>
</dbReference>
<protein>
    <submittedName>
        <fullName evidence="2">Phage tail family protein</fullName>
    </submittedName>
</protein>
<evidence type="ECO:0000313" key="2">
    <source>
        <dbReference type="EMBL" id="MCQ9302704.1"/>
    </source>
</evidence>
<dbReference type="AlphaFoldDB" id="A0AAW5LHL7"/>
<dbReference type="InterPro" id="IPR008841">
    <property type="entry name" value="Siphovirus-type_tail_N"/>
</dbReference>
<gene>
    <name evidence="2" type="ORF">NQ032_03600</name>
</gene>
<name>A0AAW5LHL7_MAMSC</name>
<evidence type="ECO:0000313" key="3">
    <source>
        <dbReference type="Proteomes" id="UP001204068"/>
    </source>
</evidence>
<dbReference type="EMBL" id="JANILD010000001">
    <property type="protein sequence ID" value="MCQ9302704.1"/>
    <property type="molecule type" value="Genomic_DNA"/>
</dbReference>
<reference evidence="2" key="1">
    <citation type="submission" date="2022-07" db="EMBL/GenBank/DDBJ databases">
        <title>Bacterial species isolated from the porcine tonsil microbiota.</title>
        <authorList>
            <person name="Oliveira I.M.F."/>
        </authorList>
    </citation>
    <scope>NUCLEOTIDE SEQUENCE</scope>
    <source>
        <strain evidence="2">8QC2O2</strain>
    </source>
</reference>
<feature type="domain" description="Siphovirus-type tail component RIFT-related" evidence="1">
    <location>
        <begin position="15"/>
        <end position="129"/>
    </location>
</feature>
<accession>A0AAW5LHL7</accession>
<dbReference type="Proteomes" id="UP001204068">
    <property type="component" value="Unassembled WGS sequence"/>
</dbReference>
<dbReference type="Pfam" id="PF05709">
    <property type="entry name" value="Sipho_tail"/>
    <property type="match status" value="1"/>
</dbReference>
<dbReference type="Gene3D" id="2.40.30.200">
    <property type="match status" value="1"/>
</dbReference>
<sequence length="277" mass="31981">MRNKTVRIFDENMNIVLTDEFSKLKFLKATEEGVENRITSTEIQGVDGVLVSSTSFGPFPLVLSFFYRGSDVFDYKSVQKRLRGMLYRRTPFYITHSDNPGVKYAVYCDENAITDMGYQNGTFDITFIVFKGYSESLMTTDDFSLNSEYWQFGNGLVTDQDIVYVHSKRKFKIFNGSSDTVTPIHRHHLIIKMNVKAPNGFILHNKTTGDKFKYKKAIRDNDTVILNGVYPFKNKKRCGIDTNWEYITLAPGYNDFEVLGDGAIVKEIKFTFNYVYR</sequence>
<evidence type="ECO:0000259" key="1">
    <source>
        <dbReference type="Pfam" id="PF05709"/>
    </source>
</evidence>
<comment type="caution">
    <text evidence="2">The sequence shown here is derived from an EMBL/GenBank/DDBJ whole genome shotgun (WGS) entry which is preliminary data.</text>
</comment>
<proteinExistence type="predicted"/>